<dbReference type="EMBL" id="JAKZFC010000002">
    <property type="protein sequence ID" value="MCH7321793.1"/>
    <property type="molecule type" value="Genomic_DNA"/>
</dbReference>
<comment type="caution">
    <text evidence="1">The sequence shown here is derived from an EMBL/GenBank/DDBJ whole genome shotgun (WGS) entry which is preliminary data.</text>
</comment>
<dbReference type="RefSeq" id="WP_241368846.1">
    <property type="nucleotide sequence ID" value="NZ_JAKZFC010000002.1"/>
</dbReference>
<dbReference type="InterPro" id="IPR018755">
    <property type="entry name" value="Phage_Mu_Gp48"/>
</dbReference>
<organism evidence="1 2">
    <name type="scientific">Solibacillus palustris</name>
    <dbReference type="NCBI Taxonomy" id="2908203"/>
    <lineage>
        <taxon>Bacteria</taxon>
        <taxon>Bacillati</taxon>
        <taxon>Bacillota</taxon>
        <taxon>Bacilli</taxon>
        <taxon>Bacillales</taxon>
        <taxon>Caryophanaceae</taxon>
        <taxon>Solibacillus</taxon>
    </lineage>
</organism>
<evidence type="ECO:0000313" key="1">
    <source>
        <dbReference type="EMBL" id="MCH7321793.1"/>
    </source>
</evidence>
<dbReference type="Pfam" id="PF10076">
    <property type="entry name" value="Phage_Mu_Gp48"/>
    <property type="match status" value="1"/>
</dbReference>
<evidence type="ECO:0000313" key="2">
    <source>
        <dbReference type="Proteomes" id="UP001316087"/>
    </source>
</evidence>
<sequence>MYEPLTYEVDVQRHYPSTINDFEEIIEICKVENSNFNQVRVDLLKLFRMRFIHETDVSGISRWENLLKMKRRPSDSLEVRRMRVLAKINNKLPYTWRSVQQLLNSILGIDNYHLNLNPQKFEVELLLPIEIGQYREVFEILEPMLPMNIWLTIAEGMVREIIQIFEGAYGWEMNPNVCGRFRTASRPGHAQGLPTYQVESPYDWSVTAPITGKFRAGGKR</sequence>
<proteinExistence type="predicted"/>
<reference evidence="1 2" key="1">
    <citation type="submission" date="2022-03" db="EMBL/GenBank/DDBJ databases">
        <authorList>
            <person name="Jo J.-H."/>
            <person name="Im W.-T."/>
        </authorList>
    </citation>
    <scope>NUCLEOTIDE SEQUENCE [LARGE SCALE GENOMIC DNA]</scope>
    <source>
        <strain evidence="1 2">MA9</strain>
    </source>
</reference>
<protein>
    <submittedName>
        <fullName evidence="1">YmfQ family protein</fullName>
    </submittedName>
</protein>
<accession>A0ABS9UC24</accession>
<keyword evidence="2" id="KW-1185">Reference proteome</keyword>
<dbReference type="Proteomes" id="UP001316087">
    <property type="component" value="Unassembled WGS sequence"/>
</dbReference>
<gene>
    <name evidence="1" type="ORF">LZ480_07785</name>
</gene>
<name>A0ABS9UC24_9BACL</name>